<dbReference type="EC" id="3.2.1.1" evidence="4 12"/>
<evidence type="ECO:0000313" key="16">
    <source>
        <dbReference type="EMBL" id="EEP54570.1"/>
    </source>
</evidence>
<evidence type="ECO:0000256" key="10">
    <source>
        <dbReference type="ARBA" id="ARBA00023295"/>
    </source>
</evidence>
<dbReference type="InterPro" id="IPR013783">
    <property type="entry name" value="Ig-like_fold"/>
</dbReference>
<evidence type="ECO:0000259" key="13">
    <source>
        <dbReference type="SMART" id="SM00632"/>
    </source>
</evidence>
<evidence type="ECO:0000256" key="4">
    <source>
        <dbReference type="ARBA" id="ARBA00012595"/>
    </source>
</evidence>
<keyword evidence="7 12" id="KW-0378">Hydrolase</keyword>
<comment type="catalytic activity">
    <reaction evidence="1 12">
        <text>Endohydrolysis of (1-&gt;4)-alpha-D-glucosidic linkages in polysaccharides containing three or more (1-&gt;4)-alpha-linked D-glucose units.</text>
        <dbReference type="EC" id="3.2.1.1"/>
    </reaction>
</comment>
<dbReference type="eggNOG" id="COG0366">
    <property type="taxonomic scope" value="Bacteria"/>
</dbReference>
<feature type="domain" description="Alpha-amylase C-terminal" evidence="13">
    <location>
        <begin position="391"/>
        <end position="464"/>
    </location>
</feature>
<evidence type="ECO:0000259" key="14">
    <source>
        <dbReference type="SMART" id="SM00642"/>
    </source>
</evidence>
<evidence type="ECO:0000256" key="5">
    <source>
        <dbReference type="ARBA" id="ARBA00017303"/>
    </source>
</evidence>
<dbReference type="HOGENOM" id="CLU_013336_4_1_9"/>
<comment type="caution">
    <text evidence="16">The sequence shown here is derived from an EMBL/GenBank/DDBJ whole genome shotgun (WGS) entry which is preliminary data.</text>
</comment>
<feature type="domain" description="Glycosyl hydrolase family 13 catalytic" evidence="14">
    <location>
        <begin position="52"/>
        <end position="397"/>
    </location>
</feature>
<dbReference type="Proteomes" id="UP000003081">
    <property type="component" value="Unassembled WGS sequence"/>
</dbReference>
<dbReference type="InterPro" id="IPR013780">
    <property type="entry name" value="Glyco_hydro_b"/>
</dbReference>
<dbReference type="SMART" id="SM00632">
    <property type="entry name" value="Aamy_C"/>
    <property type="match status" value="1"/>
</dbReference>
<dbReference type="SMART" id="SM00642">
    <property type="entry name" value="Aamy"/>
    <property type="match status" value="1"/>
</dbReference>
<dbReference type="InterPro" id="IPR031319">
    <property type="entry name" value="A-amylase_C"/>
</dbReference>
<dbReference type="RefSeq" id="WP_003406646.1">
    <property type="nucleotide sequence ID" value="NZ_ACOM01000005.1"/>
</dbReference>
<dbReference type="GO" id="GO:0005975">
    <property type="term" value="P:carbohydrate metabolic process"/>
    <property type="evidence" value="ECO:0007669"/>
    <property type="project" value="InterPro"/>
</dbReference>
<dbReference type="InterPro" id="IPR006046">
    <property type="entry name" value="Alpha_amylase"/>
</dbReference>
<dbReference type="GO" id="GO:0004556">
    <property type="term" value="F:alpha-amylase activity"/>
    <property type="evidence" value="ECO:0007669"/>
    <property type="project" value="UniProtKB-UniRule"/>
</dbReference>
<protein>
    <recommendedName>
        <fullName evidence="5 12">Alpha-amylase</fullName>
        <ecNumber evidence="4 12">3.2.1.1</ecNumber>
    </recommendedName>
</protein>
<evidence type="ECO:0000259" key="15">
    <source>
        <dbReference type="SMART" id="SM01066"/>
    </source>
</evidence>
<dbReference type="STRING" id="1492.ATN24_11260"/>
<evidence type="ECO:0000256" key="3">
    <source>
        <dbReference type="ARBA" id="ARBA00008061"/>
    </source>
</evidence>
<name>C4IFN1_CLOBU</name>
<keyword evidence="8" id="KW-0106">Calcium</keyword>
<keyword evidence="17" id="KW-1185">Reference proteome</keyword>
<comment type="similarity">
    <text evidence="3 11">Belongs to the glycosyl hydrolase 13 family.</text>
</comment>
<feature type="domain" description="Carbohydrate binding module family 25" evidence="15">
    <location>
        <begin position="697"/>
        <end position="777"/>
    </location>
</feature>
<evidence type="ECO:0000256" key="9">
    <source>
        <dbReference type="ARBA" id="ARBA00023277"/>
    </source>
</evidence>
<dbReference type="PRINTS" id="PR00110">
    <property type="entry name" value="ALPHAAMYLASE"/>
</dbReference>
<dbReference type="SUPFAM" id="SSF51011">
    <property type="entry name" value="Glycosyl hydrolase domain"/>
    <property type="match status" value="1"/>
</dbReference>
<evidence type="ECO:0000313" key="17">
    <source>
        <dbReference type="Proteomes" id="UP000003081"/>
    </source>
</evidence>
<evidence type="ECO:0000256" key="11">
    <source>
        <dbReference type="RuleBase" id="RU003615"/>
    </source>
</evidence>
<feature type="domain" description="Carbohydrate binding module family 25" evidence="15">
    <location>
        <begin position="604"/>
        <end position="682"/>
    </location>
</feature>
<dbReference type="Gene3D" id="3.20.20.80">
    <property type="entry name" value="Glycosidases"/>
    <property type="match status" value="1"/>
</dbReference>
<dbReference type="CDD" id="cd11315">
    <property type="entry name" value="AmyAc_bac1_AmyA"/>
    <property type="match status" value="1"/>
</dbReference>
<dbReference type="Gene3D" id="2.60.40.1180">
    <property type="entry name" value="Golgi alpha-mannosidase II"/>
    <property type="match status" value="1"/>
</dbReference>
<dbReference type="InterPro" id="IPR005085">
    <property type="entry name" value="CBM25"/>
</dbReference>
<keyword evidence="10 12" id="KW-0326">Glycosidase</keyword>
<evidence type="ECO:0000256" key="2">
    <source>
        <dbReference type="ARBA" id="ARBA00001913"/>
    </source>
</evidence>
<gene>
    <name evidence="16" type="ORF">CLP_1735</name>
</gene>
<dbReference type="InterPro" id="IPR006047">
    <property type="entry name" value="GH13_cat_dom"/>
</dbReference>
<dbReference type="InterPro" id="IPR017853">
    <property type="entry name" value="GH"/>
</dbReference>
<dbReference type="SUPFAM" id="SSF51445">
    <property type="entry name" value="(Trans)glycosidases"/>
    <property type="match status" value="1"/>
</dbReference>
<dbReference type="EMBL" id="ACOM01000005">
    <property type="protein sequence ID" value="EEP54570.1"/>
    <property type="molecule type" value="Genomic_DNA"/>
</dbReference>
<accession>C4IFN1</accession>
<dbReference type="Pfam" id="PF16760">
    <property type="entry name" value="CBM53"/>
    <property type="match status" value="3"/>
</dbReference>
<feature type="domain" description="Carbohydrate binding module family 25" evidence="15">
    <location>
        <begin position="492"/>
        <end position="574"/>
    </location>
</feature>
<reference evidence="16 17" key="1">
    <citation type="submission" date="2009-08" db="EMBL/GenBank/DDBJ databases">
        <authorList>
            <person name="Shrivastava S."/>
            <person name="Brinkac L.B."/>
            <person name="Brown J.L."/>
            <person name="Bruce D.B."/>
            <person name="Detter C."/>
            <person name="Green L.D."/>
            <person name="Munk C.A."/>
            <person name="Rogers Y.C."/>
            <person name="Tapia R."/>
            <person name="Sims D.R."/>
            <person name="Smith L.A."/>
            <person name="Smith T.J."/>
            <person name="Sutton G."/>
            <person name="Brettin T."/>
        </authorList>
    </citation>
    <scope>NUCLEOTIDE SEQUENCE [LARGE SCALE GENOMIC DNA]</scope>
    <source>
        <strain evidence="17">E4 str. BoNT E BL5262</strain>
    </source>
</reference>
<comment type="cofactor">
    <cofactor evidence="2">
        <name>Ca(2+)</name>
        <dbReference type="ChEBI" id="CHEBI:29108"/>
    </cofactor>
</comment>
<dbReference type="Gene3D" id="2.60.40.10">
    <property type="entry name" value="Immunoglobulins"/>
    <property type="match status" value="3"/>
</dbReference>
<proteinExistence type="inferred from homology"/>
<dbReference type="SMART" id="SM01066">
    <property type="entry name" value="CBM_25"/>
    <property type="match status" value="3"/>
</dbReference>
<evidence type="ECO:0000256" key="6">
    <source>
        <dbReference type="ARBA" id="ARBA00022723"/>
    </source>
</evidence>
<keyword evidence="6" id="KW-0479">Metal-binding</keyword>
<dbReference type="GO" id="GO:0046872">
    <property type="term" value="F:metal ion binding"/>
    <property type="evidence" value="ECO:0007669"/>
    <property type="project" value="UniProtKB-KW"/>
</dbReference>
<dbReference type="Pfam" id="PF00128">
    <property type="entry name" value="Alpha-amylase"/>
    <property type="match status" value="1"/>
</dbReference>
<evidence type="ECO:0000256" key="7">
    <source>
        <dbReference type="ARBA" id="ARBA00022801"/>
    </source>
</evidence>
<evidence type="ECO:0000256" key="8">
    <source>
        <dbReference type="ARBA" id="ARBA00022837"/>
    </source>
</evidence>
<sequence length="778" mass="84289">MKKKFISKLITFILVFNIALLPSDKLNLFSKYTGQIVYAADSTSLPSNTKDGVILHAFDWSFNTIKNQLPNIASSGYKSIQVSPVQGTKDSSKDASKWWLLYQPTNQAIGNSQLGTYDDFKSLCTEADKYGISIIVDVVMNHMANNGNSDQLDASVDSSFKDSSFYHNLGQCSNWNARYDITQKGIGMPDLNTQNTAVQNKAITFLNQCVDAGADGFRFDAAKHIETNTGLDSNQSWAGNYWTNVLGNLHNKSNLFIYGEILQDGTVDNISSYENFMNVTASNFGYSLRNAVTSSNLSSIGNGFSGIDSNKAVDFVETHDTYQDGTSKGLSDTQRKLGWAMAASRANAVPLFFDRPTSSIGNEGDSLWKDADVVAVNKFHNAMAGQNEYIRYTNNNQTMLIDRGTIGTVIVNSGSNTSINSSTNLANGTYTNHGSANCTLTVSNGTISGTIPANSIVVLYGTSTNDNNNNNNNNNNNSTTTVSCDPSTAVPGNSIKITYNASGRSLQNSSTVKVHWGYDSWTNPTNTTMTSSGNNTWTTTLTVPSTATKDLDFSFTDGTTWDNNNSANWTIPVKANSNDSSNTTGYAPTSGYKVDYDSSQLLQGKNLTIYYNGSLTNSSSVSLHWGYNSWTGTTDVPMTKDSNGFWKGTIAIPTSATTLNFTFTDGSNWDNNSSKNWTLPVWSSTVPVKLSPAPTAGKSVTVSYNGTLASSSSSITLHWGNNSWATTTDTAMTKNSDGTWSATITVPSESYLLNMCFKNNSNTWDSNNSANYNYSVAK</sequence>
<dbReference type="AlphaFoldDB" id="C4IFN1"/>
<organism evidence="16 17">
    <name type="scientific">Clostridium butyricum E4 str. BoNT E BL5262</name>
    <dbReference type="NCBI Taxonomy" id="632245"/>
    <lineage>
        <taxon>Bacteria</taxon>
        <taxon>Bacillati</taxon>
        <taxon>Bacillota</taxon>
        <taxon>Clostridia</taxon>
        <taxon>Eubacteriales</taxon>
        <taxon>Clostridiaceae</taxon>
        <taxon>Clostridium</taxon>
    </lineage>
</organism>
<evidence type="ECO:0000256" key="1">
    <source>
        <dbReference type="ARBA" id="ARBA00000548"/>
    </source>
</evidence>
<dbReference type="GO" id="GO:2001070">
    <property type="term" value="F:starch binding"/>
    <property type="evidence" value="ECO:0007669"/>
    <property type="project" value="InterPro"/>
</dbReference>
<evidence type="ECO:0000256" key="12">
    <source>
        <dbReference type="RuleBase" id="RU361134"/>
    </source>
</evidence>
<keyword evidence="9 12" id="KW-0119">Carbohydrate metabolism</keyword>
<dbReference type="PANTHER" id="PTHR43447">
    <property type="entry name" value="ALPHA-AMYLASE"/>
    <property type="match status" value="1"/>
</dbReference>